<keyword evidence="2" id="KW-1185">Reference proteome</keyword>
<comment type="caution">
    <text evidence="1">The sequence shown here is derived from an EMBL/GenBank/DDBJ whole genome shotgun (WGS) entry which is preliminary data.</text>
</comment>
<accession>A0A9P0YSV1</accession>
<dbReference type="EMBL" id="CAMAPE010000009">
    <property type="protein sequence ID" value="CAH9075257.1"/>
    <property type="molecule type" value="Genomic_DNA"/>
</dbReference>
<evidence type="ECO:0000313" key="1">
    <source>
        <dbReference type="EMBL" id="CAH9075257.1"/>
    </source>
</evidence>
<feature type="non-terminal residue" evidence="1">
    <location>
        <position position="93"/>
    </location>
</feature>
<evidence type="ECO:0000313" key="2">
    <source>
        <dbReference type="Proteomes" id="UP001152484"/>
    </source>
</evidence>
<dbReference type="Proteomes" id="UP001152484">
    <property type="component" value="Unassembled WGS sequence"/>
</dbReference>
<reference evidence="1" key="1">
    <citation type="submission" date="2022-07" db="EMBL/GenBank/DDBJ databases">
        <authorList>
            <person name="Macas J."/>
            <person name="Novak P."/>
            <person name="Neumann P."/>
        </authorList>
    </citation>
    <scope>NUCLEOTIDE SEQUENCE</scope>
</reference>
<organism evidence="1 2">
    <name type="scientific">Cuscuta europaea</name>
    <name type="common">European dodder</name>
    <dbReference type="NCBI Taxonomy" id="41803"/>
    <lineage>
        <taxon>Eukaryota</taxon>
        <taxon>Viridiplantae</taxon>
        <taxon>Streptophyta</taxon>
        <taxon>Embryophyta</taxon>
        <taxon>Tracheophyta</taxon>
        <taxon>Spermatophyta</taxon>
        <taxon>Magnoliopsida</taxon>
        <taxon>eudicotyledons</taxon>
        <taxon>Gunneridae</taxon>
        <taxon>Pentapetalae</taxon>
        <taxon>asterids</taxon>
        <taxon>lamiids</taxon>
        <taxon>Solanales</taxon>
        <taxon>Convolvulaceae</taxon>
        <taxon>Cuscuteae</taxon>
        <taxon>Cuscuta</taxon>
        <taxon>Cuscuta subgen. Cuscuta</taxon>
    </lineage>
</organism>
<dbReference type="AlphaFoldDB" id="A0A9P0YSV1"/>
<proteinExistence type="predicted"/>
<sequence length="93" mass="10756">MHCSDVFSPSSSIEYSDFTPLSFDEDVNNDELTSSFEVPLRSFVPHFDPTRLAVDAIYKNKKEFSFNLKMYAITNFFQYRTKSSSPKVLHVIC</sequence>
<gene>
    <name evidence="1" type="ORF">CEURO_LOCUS5548</name>
</gene>
<protein>
    <submittedName>
        <fullName evidence="1">Uncharacterized protein</fullName>
    </submittedName>
</protein>
<name>A0A9P0YSV1_CUSEU</name>